<protein>
    <submittedName>
        <fullName evidence="2">Tumor protein D52</fullName>
    </submittedName>
</protein>
<dbReference type="Proteomes" id="UP000095286">
    <property type="component" value="Unplaced"/>
</dbReference>
<organism evidence="1 2">
    <name type="scientific">Rhabditophanes sp. KR3021</name>
    <dbReference type="NCBI Taxonomy" id="114890"/>
    <lineage>
        <taxon>Eukaryota</taxon>
        <taxon>Metazoa</taxon>
        <taxon>Ecdysozoa</taxon>
        <taxon>Nematoda</taxon>
        <taxon>Chromadorea</taxon>
        <taxon>Rhabditida</taxon>
        <taxon>Tylenchina</taxon>
        <taxon>Panagrolaimomorpha</taxon>
        <taxon>Strongyloidoidea</taxon>
        <taxon>Alloionematidae</taxon>
        <taxon>Rhabditophanes</taxon>
    </lineage>
</organism>
<sequence>METPTAETPLYNGPLPISEAERELIKEELKKTEDEIQTLRQVLNARVKHAADLKKKLGVSPLTEITSEFNDSLRQVKDSQAYQKTTEVAGAAAETVASKWNDMKNSSIFKSFESKIGTAYTTAKMAASQSIDQLSGAGARTGSTMPTPQTETPPSRLS</sequence>
<reference evidence="2" key="1">
    <citation type="submission" date="2016-11" db="UniProtKB">
        <authorList>
            <consortium name="WormBaseParasite"/>
        </authorList>
    </citation>
    <scope>IDENTIFICATION</scope>
    <source>
        <strain evidence="2">KR3021</strain>
    </source>
</reference>
<dbReference type="WBParaSite" id="RSKR_0000459900.1">
    <property type="protein sequence ID" value="RSKR_0000459900.1"/>
    <property type="gene ID" value="RSKR_0000459900"/>
</dbReference>
<proteinExistence type="predicted"/>
<accession>A0AC35TUS8</accession>
<name>A0AC35TUS8_9BILA</name>
<evidence type="ECO:0000313" key="1">
    <source>
        <dbReference type="Proteomes" id="UP000095286"/>
    </source>
</evidence>
<evidence type="ECO:0000313" key="2">
    <source>
        <dbReference type="WBParaSite" id="RSKR_0000459900.1"/>
    </source>
</evidence>